<accession>A0A6A4ZAZ8</accession>
<reference evidence="1 2" key="1">
    <citation type="submission" date="2019-06" db="EMBL/GenBank/DDBJ databases">
        <title>Genomics analysis of Aphanomyces spp. identifies a new class of oomycete effector associated with host adaptation.</title>
        <authorList>
            <person name="Gaulin E."/>
        </authorList>
    </citation>
    <scope>NUCLEOTIDE SEQUENCE [LARGE SCALE GENOMIC DNA]</scope>
    <source>
        <strain evidence="1 2">E</strain>
    </source>
</reference>
<gene>
    <name evidence="1" type="ORF">AaE_014950</name>
</gene>
<dbReference type="Proteomes" id="UP000469452">
    <property type="component" value="Unassembled WGS sequence"/>
</dbReference>
<sequence length="174" mass="19803">MALDYNAQRDSTNTSLCKQAHKIIWKASSWQEPEASRFLSMLNLFVEPTANELLKRTNQLSNAGYSQSLQELALTHYASGPCSRHSWVQLIGVHNGHEDDLLSFEHADGIQNAVVKQIYVDLQREWYDMGIECSMINVNKDSLLFLFPVKQLRLLTQDAHLVTGQRNSATQQKI</sequence>
<evidence type="ECO:0000313" key="1">
    <source>
        <dbReference type="EMBL" id="KAF0704420.1"/>
    </source>
</evidence>
<proteinExistence type="predicted"/>
<evidence type="ECO:0000313" key="2">
    <source>
        <dbReference type="Proteomes" id="UP000469452"/>
    </source>
</evidence>
<protein>
    <submittedName>
        <fullName evidence="1">Uncharacterized protein</fullName>
    </submittedName>
</protein>
<organism evidence="1 2">
    <name type="scientific">Aphanomyces astaci</name>
    <name type="common">Crayfish plague agent</name>
    <dbReference type="NCBI Taxonomy" id="112090"/>
    <lineage>
        <taxon>Eukaryota</taxon>
        <taxon>Sar</taxon>
        <taxon>Stramenopiles</taxon>
        <taxon>Oomycota</taxon>
        <taxon>Saprolegniomycetes</taxon>
        <taxon>Saprolegniales</taxon>
        <taxon>Verrucalvaceae</taxon>
        <taxon>Aphanomyces</taxon>
    </lineage>
</organism>
<comment type="caution">
    <text evidence="1">The sequence shown here is derived from an EMBL/GenBank/DDBJ whole genome shotgun (WGS) entry which is preliminary data.</text>
</comment>
<dbReference type="EMBL" id="VJMI01020425">
    <property type="protein sequence ID" value="KAF0704420.1"/>
    <property type="molecule type" value="Genomic_DNA"/>
</dbReference>
<dbReference type="AlphaFoldDB" id="A0A6A4ZAZ8"/>
<name>A0A6A4ZAZ8_APHAT</name>